<proteinExistence type="predicted"/>
<keyword evidence="3" id="KW-1185">Reference proteome</keyword>
<name>A0A930YDE3_9ACTN</name>
<evidence type="ECO:0000313" key="3">
    <source>
        <dbReference type="Proteomes" id="UP000656804"/>
    </source>
</evidence>
<organism evidence="2 3">
    <name type="scientific">Nocardioides acrostichi</name>
    <dbReference type="NCBI Taxonomy" id="2784339"/>
    <lineage>
        <taxon>Bacteria</taxon>
        <taxon>Bacillati</taxon>
        <taxon>Actinomycetota</taxon>
        <taxon>Actinomycetes</taxon>
        <taxon>Propionibacteriales</taxon>
        <taxon>Nocardioidaceae</taxon>
        <taxon>Nocardioides</taxon>
    </lineage>
</organism>
<dbReference type="Proteomes" id="UP000656804">
    <property type="component" value="Unassembled WGS sequence"/>
</dbReference>
<protein>
    <submittedName>
        <fullName evidence="2">Uncharacterized protein</fullName>
    </submittedName>
</protein>
<dbReference type="AlphaFoldDB" id="A0A930YDE3"/>
<feature type="region of interest" description="Disordered" evidence="1">
    <location>
        <begin position="234"/>
        <end position="262"/>
    </location>
</feature>
<sequence>MSDQSALHAVVGTRRLRRGRPAGTAVQRAWRFDAPDTRDREWWPQGIAWAGDRLLVSWYAKSGGARISVLDLAAATYEHVRLMQRAKDGRVSPLHAHAGGLGVHGPWVHVANTSKGAWSLHFDDLAQGEDGWTWTATARHRPDLPDGPGGAASGRLRYSFIDACDDDLVVGEYGWRERSKRLATVQLVEGLPTGRVQMLGEGPSGMQGTTRDADGRWWATTSFGPVLPGTLWHTRRGSTPPLSRGDFRGRRLALPPGPEDLTHGPDGRLWTVTEFPHLRWIVCLVAPES</sequence>
<evidence type="ECO:0000256" key="1">
    <source>
        <dbReference type="SAM" id="MobiDB-lite"/>
    </source>
</evidence>
<accession>A0A930YDE3</accession>
<evidence type="ECO:0000313" key="2">
    <source>
        <dbReference type="EMBL" id="MBF4162399.1"/>
    </source>
</evidence>
<gene>
    <name evidence="2" type="ORF">ISG29_11920</name>
</gene>
<dbReference type="RefSeq" id="WP_194503659.1">
    <property type="nucleotide sequence ID" value="NZ_JADIVZ010000005.1"/>
</dbReference>
<dbReference type="EMBL" id="JADIVZ010000005">
    <property type="protein sequence ID" value="MBF4162399.1"/>
    <property type="molecule type" value="Genomic_DNA"/>
</dbReference>
<comment type="caution">
    <text evidence="2">The sequence shown here is derived from an EMBL/GenBank/DDBJ whole genome shotgun (WGS) entry which is preliminary data.</text>
</comment>
<reference evidence="2" key="1">
    <citation type="submission" date="2020-11" db="EMBL/GenBank/DDBJ databases">
        <title>Nocardioides sp. CBS4Y-1, whole genome shotgun sequence.</title>
        <authorList>
            <person name="Tuo L."/>
        </authorList>
    </citation>
    <scope>NUCLEOTIDE SEQUENCE</scope>
    <source>
        <strain evidence="2">CBS4Y-1</strain>
    </source>
</reference>